<sequence>MNNHSYKNLSIGPDSLLDEIEAFKPQMIFENIGIQPTNLSNPQIQENPRTPPENNQEERKAKRAKLESLFESWLANRYTTASNVCSTSALGGQTTQISGPSSTNTFIPSTTSVIGTTTTMQFASTTNSETPRPLASYKIPKIRKEEIGGSPNCYNKRPHTNFVKSCFLCGNKQHLAKNCPLANCGQQNNEIAPSHQNNSIPPNAAENLARDLTELAQRHPAPLATLLFQLARVLLLTTQAARQQ</sequence>
<evidence type="ECO:0000256" key="2">
    <source>
        <dbReference type="SAM" id="MobiDB-lite"/>
    </source>
</evidence>
<evidence type="ECO:0000313" key="5">
    <source>
        <dbReference type="WBParaSite" id="scaffold2966_cov209.g5752"/>
    </source>
</evidence>
<keyword evidence="1" id="KW-0479">Metal-binding</keyword>
<dbReference type="Proteomes" id="UP000887561">
    <property type="component" value="Unplaced"/>
</dbReference>
<protein>
    <submittedName>
        <fullName evidence="5">CCHC-type domain-containing protein</fullName>
    </submittedName>
</protein>
<feature type="domain" description="CCHC-type" evidence="3">
    <location>
        <begin position="166"/>
        <end position="180"/>
    </location>
</feature>
<keyword evidence="1" id="KW-0863">Zinc-finger</keyword>
<dbReference type="InterPro" id="IPR001878">
    <property type="entry name" value="Znf_CCHC"/>
</dbReference>
<dbReference type="WBParaSite" id="scaffold2966_cov209.g5752">
    <property type="protein sequence ID" value="scaffold2966_cov209.g5752"/>
    <property type="gene ID" value="scaffold2966_cov209.g5752"/>
</dbReference>
<reference evidence="5" key="1">
    <citation type="submission" date="2022-11" db="UniProtKB">
        <authorList>
            <consortium name="WormBaseParasite"/>
        </authorList>
    </citation>
    <scope>IDENTIFICATION</scope>
</reference>
<feature type="compositionally biased region" description="Polar residues" evidence="2">
    <location>
        <begin position="37"/>
        <end position="54"/>
    </location>
</feature>
<dbReference type="AlphaFoldDB" id="A0A915M3L0"/>
<keyword evidence="1" id="KW-0862">Zinc</keyword>
<dbReference type="GO" id="GO:0008270">
    <property type="term" value="F:zinc ion binding"/>
    <property type="evidence" value="ECO:0007669"/>
    <property type="project" value="UniProtKB-KW"/>
</dbReference>
<dbReference type="PROSITE" id="PS50158">
    <property type="entry name" value="ZF_CCHC"/>
    <property type="match status" value="1"/>
</dbReference>
<name>A0A915M3L0_MELJA</name>
<dbReference type="GO" id="GO:0003676">
    <property type="term" value="F:nucleic acid binding"/>
    <property type="evidence" value="ECO:0007669"/>
    <property type="project" value="InterPro"/>
</dbReference>
<evidence type="ECO:0000313" key="4">
    <source>
        <dbReference type="Proteomes" id="UP000887561"/>
    </source>
</evidence>
<evidence type="ECO:0000259" key="3">
    <source>
        <dbReference type="PROSITE" id="PS50158"/>
    </source>
</evidence>
<organism evidence="4 5">
    <name type="scientific">Meloidogyne javanica</name>
    <name type="common">Root-knot nematode worm</name>
    <dbReference type="NCBI Taxonomy" id="6303"/>
    <lineage>
        <taxon>Eukaryota</taxon>
        <taxon>Metazoa</taxon>
        <taxon>Ecdysozoa</taxon>
        <taxon>Nematoda</taxon>
        <taxon>Chromadorea</taxon>
        <taxon>Rhabditida</taxon>
        <taxon>Tylenchina</taxon>
        <taxon>Tylenchomorpha</taxon>
        <taxon>Tylenchoidea</taxon>
        <taxon>Meloidogynidae</taxon>
        <taxon>Meloidogyninae</taxon>
        <taxon>Meloidogyne</taxon>
        <taxon>Meloidogyne incognita group</taxon>
    </lineage>
</organism>
<evidence type="ECO:0000256" key="1">
    <source>
        <dbReference type="PROSITE-ProRule" id="PRU00047"/>
    </source>
</evidence>
<feature type="region of interest" description="Disordered" evidence="2">
    <location>
        <begin position="37"/>
        <end position="63"/>
    </location>
</feature>
<keyword evidence="4" id="KW-1185">Reference proteome</keyword>
<accession>A0A915M3L0</accession>
<proteinExistence type="predicted"/>